<evidence type="ECO:0000313" key="2">
    <source>
        <dbReference type="EnsemblMetazoa" id="ISCW004665-PA"/>
    </source>
</evidence>
<dbReference type="PaxDb" id="6945-B7PK25"/>
<dbReference type="EMBL" id="DS730006">
    <property type="protein sequence ID" value="EEC06947.1"/>
    <property type="molecule type" value="Genomic_DNA"/>
</dbReference>
<reference evidence="1 3" key="1">
    <citation type="submission" date="2008-03" db="EMBL/GenBank/DDBJ databases">
        <title>Annotation of Ixodes scapularis.</title>
        <authorList>
            <consortium name="Ixodes scapularis Genome Project Consortium"/>
            <person name="Caler E."/>
            <person name="Hannick L.I."/>
            <person name="Bidwell S."/>
            <person name="Joardar V."/>
            <person name="Thiagarajan M."/>
            <person name="Amedeo P."/>
            <person name="Galinsky K.J."/>
            <person name="Schobel S."/>
            <person name="Inman J."/>
            <person name="Hostetler J."/>
            <person name="Miller J."/>
            <person name="Hammond M."/>
            <person name="Megy K."/>
            <person name="Lawson D."/>
            <person name="Kodira C."/>
            <person name="Sutton G."/>
            <person name="Meyer J."/>
            <person name="Hill C.A."/>
            <person name="Birren B."/>
            <person name="Nene V."/>
            <person name="Collins F."/>
            <person name="Alarcon-Chaidez F."/>
            <person name="Wikel S."/>
            <person name="Strausberg R."/>
        </authorList>
    </citation>
    <scope>NUCLEOTIDE SEQUENCE [LARGE SCALE GENOMIC DNA]</scope>
    <source>
        <strain evidence="3">Wikel</strain>
        <strain evidence="1">Wikel colony</strain>
    </source>
</reference>
<dbReference type="Proteomes" id="UP000001555">
    <property type="component" value="Unassembled WGS sequence"/>
</dbReference>
<dbReference type="HOGENOM" id="CLU_1995104_0_0_1"/>
<dbReference type="EnsemblMetazoa" id="ISCW004665-RA">
    <property type="protein sequence ID" value="ISCW004665-PA"/>
    <property type="gene ID" value="ISCW004665"/>
</dbReference>
<dbReference type="VEuPathDB" id="VectorBase:ISCI004665"/>
<dbReference type="InParanoid" id="B7PK25"/>
<dbReference type="VEuPathDB" id="VectorBase:ISCW004665"/>
<gene>
    <name evidence="1" type="ORF">IscW_ISCW004665</name>
</gene>
<keyword evidence="3" id="KW-1185">Reference proteome</keyword>
<organism>
    <name type="scientific">Ixodes scapularis</name>
    <name type="common">Black-legged tick</name>
    <name type="synonym">Deer tick</name>
    <dbReference type="NCBI Taxonomy" id="6945"/>
    <lineage>
        <taxon>Eukaryota</taxon>
        <taxon>Metazoa</taxon>
        <taxon>Ecdysozoa</taxon>
        <taxon>Arthropoda</taxon>
        <taxon>Chelicerata</taxon>
        <taxon>Arachnida</taxon>
        <taxon>Acari</taxon>
        <taxon>Parasitiformes</taxon>
        <taxon>Ixodida</taxon>
        <taxon>Ixodoidea</taxon>
        <taxon>Ixodidae</taxon>
        <taxon>Ixodinae</taxon>
        <taxon>Ixodes</taxon>
    </lineage>
</organism>
<dbReference type="AlphaFoldDB" id="B7PK25"/>
<sequence length="125" mass="14384">MALPILVLVPGEVTAKLQFKYTNRHITGRMPVRIKLGYVRFLATIAVKKATGMGSWVGLKATKIFIQKYDVTPGADYWVLKKMGRREVNQVVKEMMKTKFLEDSLTFYLTKLWRRMAFPVSNVRG</sequence>
<reference evidence="2" key="2">
    <citation type="submission" date="2020-05" db="UniProtKB">
        <authorList>
            <consortium name="EnsemblMetazoa"/>
        </authorList>
    </citation>
    <scope>IDENTIFICATION</scope>
    <source>
        <strain evidence="2">wikel</strain>
    </source>
</reference>
<proteinExistence type="predicted"/>
<evidence type="ECO:0000313" key="3">
    <source>
        <dbReference type="Proteomes" id="UP000001555"/>
    </source>
</evidence>
<name>B7PK25_IXOSC</name>
<dbReference type="OrthoDB" id="10349330at2759"/>
<evidence type="ECO:0000313" key="1">
    <source>
        <dbReference type="EMBL" id="EEC06947.1"/>
    </source>
</evidence>
<dbReference type="VEuPathDB" id="VectorBase:ISCP_009022"/>
<dbReference type="EMBL" id="ABJB010442601">
    <property type="status" value="NOT_ANNOTATED_CDS"/>
    <property type="molecule type" value="Genomic_DNA"/>
</dbReference>
<accession>B7PK25</accession>
<protein>
    <submittedName>
        <fullName evidence="1 2">Uncharacterized protein</fullName>
    </submittedName>
</protein>